<organism evidence="1 2">
    <name type="scientific">Rhodopseudomonas palustris</name>
    <dbReference type="NCBI Taxonomy" id="1076"/>
    <lineage>
        <taxon>Bacteria</taxon>
        <taxon>Pseudomonadati</taxon>
        <taxon>Pseudomonadota</taxon>
        <taxon>Alphaproteobacteria</taxon>
        <taxon>Hyphomicrobiales</taxon>
        <taxon>Nitrobacteraceae</taxon>
        <taxon>Rhodopseudomonas</taxon>
    </lineage>
</organism>
<accession>A0A0D7F4V7</accession>
<proteinExistence type="predicted"/>
<dbReference type="EMBL" id="JXXE01000009">
    <property type="protein sequence ID" value="KIZ48169.1"/>
    <property type="molecule type" value="Genomic_DNA"/>
</dbReference>
<protein>
    <submittedName>
        <fullName evidence="1">Uncharacterized protein</fullName>
    </submittedName>
</protein>
<comment type="caution">
    <text evidence="1">The sequence shown here is derived from an EMBL/GenBank/DDBJ whole genome shotgun (WGS) entry which is preliminary data.</text>
</comment>
<evidence type="ECO:0000313" key="2">
    <source>
        <dbReference type="Proteomes" id="UP000032515"/>
    </source>
</evidence>
<reference evidence="1 2" key="1">
    <citation type="submission" date="2014-11" db="EMBL/GenBank/DDBJ databases">
        <title>Genomics and ecophysiology of heterotrophic nitrogen fixing bacteria isolated from estuarine surface water.</title>
        <authorList>
            <person name="Bentzon-Tilia M."/>
            <person name="Severin I."/>
            <person name="Hansen L.H."/>
            <person name="Riemann L."/>
        </authorList>
    </citation>
    <scope>NUCLEOTIDE SEQUENCE [LARGE SCALE GENOMIC DNA]</scope>
    <source>
        <strain evidence="1 2">BAL398</strain>
    </source>
</reference>
<evidence type="ECO:0000313" key="1">
    <source>
        <dbReference type="EMBL" id="KIZ48169.1"/>
    </source>
</evidence>
<dbReference type="Proteomes" id="UP000032515">
    <property type="component" value="Unassembled WGS sequence"/>
</dbReference>
<dbReference type="AlphaFoldDB" id="A0A0D7F4V7"/>
<gene>
    <name evidence="1" type="ORF">OO17_00360</name>
</gene>
<dbReference type="RefSeq" id="WP_044403999.1">
    <property type="nucleotide sequence ID" value="NZ_JXXE01000009.1"/>
</dbReference>
<name>A0A0D7F4V7_RHOPL</name>
<dbReference type="PATRIC" id="fig|1076.23.peg.6587"/>
<sequence length="84" mass="9310">MPLVLGSGPAGCDLLSLETKLDQSIALDELEIYRRLLAETTDEQQRRKLLVMIACLFEQIELSTGAGIKSIATRMRGADFTRLN</sequence>